<name>A0AAV4RGL7_9ARAC</name>
<organism evidence="1 2">
    <name type="scientific">Caerostris darwini</name>
    <dbReference type="NCBI Taxonomy" id="1538125"/>
    <lineage>
        <taxon>Eukaryota</taxon>
        <taxon>Metazoa</taxon>
        <taxon>Ecdysozoa</taxon>
        <taxon>Arthropoda</taxon>
        <taxon>Chelicerata</taxon>
        <taxon>Arachnida</taxon>
        <taxon>Araneae</taxon>
        <taxon>Araneomorphae</taxon>
        <taxon>Entelegynae</taxon>
        <taxon>Araneoidea</taxon>
        <taxon>Araneidae</taxon>
        <taxon>Caerostris</taxon>
    </lineage>
</organism>
<evidence type="ECO:0000313" key="2">
    <source>
        <dbReference type="Proteomes" id="UP001054837"/>
    </source>
</evidence>
<proteinExistence type="predicted"/>
<gene>
    <name evidence="1" type="ORF">CDAR_243381</name>
</gene>
<reference evidence="1 2" key="1">
    <citation type="submission" date="2021-06" db="EMBL/GenBank/DDBJ databases">
        <title>Caerostris darwini draft genome.</title>
        <authorList>
            <person name="Kono N."/>
            <person name="Arakawa K."/>
        </authorList>
    </citation>
    <scope>NUCLEOTIDE SEQUENCE [LARGE SCALE GENOMIC DNA]</scope>
</reference>
<sequence length="77" mass="8828">MLCNWYLASGIRFWIYKAEFLGCLNRSGANYAETVVVLEFVGVPWPRYMAFTPGLQQIKDGRMVKYSSHAEFVSSIL</sequence>
<protein>
    <submittedName>
        <fullName evidence="1">Uncharacterized protein</fullName>
    </submittedName>
</protein>
<dbReference type="AlphaFoldDB" id="A0AAV4RGL7"/>
<keyword evidence="2" id="KW-1185">Reference proteome</keyword>
<dbReference type="EMBL" id="BPLQ01006031">
    <property type="protein sequence ID" value="GIY19257.1"/>
    <property type="molecule type" value="Genomic_DNA"/>
</dbReference>
<comment type="caution">
    <text evidence="1">The sequence shown here is derived from an EMBL/GenBank/DDBJ whole genome shotgun (WGS) entry which is preliminary data.</text>
</comment>
<accession>A0AAV4RGL7</accession>
<evidence type="ECO:0000313" key="1">
    <source>
        <dbReference type="EMBL" id="GIY19257.1"/>
    </source>
</evidence>
<dbReference type="Proteomes" id="UP001054837">
    <property type="component" value="Unassembled WGS sequence"/>
</dbReference>